<dbReference type="EMBL" id="AEPW01000047">
    <property type="protein sequence ID" value="EFU76993.1"/>
    <property type="molecule type" value="Genomic_DNA"/>
</dbReference>
<evidence type="ECO:0000313" key="3">
    <source>
        <dbReference type="Proteomes" id="UP000003434"/>
    </source>
</evidence>
<dbReference type="PROSITE" id="PS00372">
    <property type="entry name" value="PTS_EIIA_TYPE_2_HIS"/>
    <property type="match status" value="1"/>
</dbReference>
<reference evidence="2 3" key="1">
    <citation type="submission" date="2010-12" db="EMBL/GenBank/DDBJ databases">
        <authorList>
            <person name="Muzny D."/>
            <person name="Qin X."/>
            <person name="Deng J."/>
            <person name="Jiang H."/>
            <person name="Liu Y."/>
            <person name="Qu J."/>
            <person name="Song X.-Z."/>
            <person name="Zhang L."/>
            <person name="Thornton R."/>
            <person name="Coyle M."/>
            <person name="Francisco L."/>
            <person name="Jackson L."/>
            <person name="Javaid M."/>
            <person name="Korchina V."/>
            <person name="Kovar C."/>
            <person name="Mata R."/>
            <person name="Mathew T."/>
            <person name="Ngo R."/>
            <person name="Nguyen L."/>
            <person name="Nguyen N."/>
            <person name="Okwuonu G."/>
            <person name="Ongeri F."/>
            <person name="Pham C."/>
            <person name="Simmons D."/>
            <person name="Wilczek-Boney K."/>
            <person name="Hale W."/>
            <person name="Jakkamsetti A."/>
            <person name="Pham P."/>
            <person name="Ruth R."/>
            <person name="San Lucas F."/>
            <person name="Warren J."/>
            <person name="Zhang J."/>
            <person name="Zhao Z."/>
            <person name="Zhou C."/>
            <person name="Zhu D."/>
            <person name="Lee S."/>
            <person name="Bess C."/>
            <person name="Blankenburg K."/>
            <person name="Forbes L."/>
            <person name="Fu Q."/>
            <person name="Gubbala S."/>
            <person name="Hirani K."/>
            <person name="Jayaseelan J.C."/>
            <person name="Lara F."/>
            <person name="Munidasa M."/>
            <person name="Palculict T."/>
            <person name="Patil S."/>
            <person name="Pu L.-L."/>
            <person name="Saada N."/>
            <person name="Tang L."/>
            <person name="Weissenberger G."/>
            <person name="Zhu Y."/>
            <person name="Hemphill L."/>
            <person name="Shang Y."/>
            <person name="Youmans B."/>
            <person name="Ayvaz T."/>
            <person name="Ross M."/>
            <person name="Santibanez J."/>
            <person name="Aqrawi P."/>
            <person name="Gross S."/>
            <person name="Joshi V."/>
            <person name="Fowler G."/>
            <person name="Nazareth L."/>
            <person name="Reid J."/>
            <person name="Worley K."/>
            <person name="Petrosino J."/>
            <person name="Highlander S."/>
            <person name="Gibbs R."/>
        </authorList>
    </citation>
    <scope>NUCLEOTIDE SEQUENCE [LARGE SCALE GENOMIC DNA]</scope>
    <source>
        <strain evidence="2 3">DSM 3986</strain>
    </source>
</reference>
<gene>
    <name evidence="2" type="ORF">HMPREF0381_1140</name>
</gene>
<dbReference type="eggNOG" id="COG1762">
    <property type="taxonomic scope" value="Bacteria"/>
</dbReference>
<accession>E6LMF5</accession>
<evidence type="ECO:0000313" key="2">
    <source>
        <dbReference type="EMBL" id="EFU76993.1"/>
    </source>
</evidence>
<comment type="caution">
    <text evidence="2">The sequence shown here is derived from an EMBL/GenBank/DDBJ whole genome shotgun (WGS) entry which is preliminary data.</text>
</comment>
<proteinExistence type="predicted"/>
<protein>
    <recommendedName>
        <fullName evidence="1">PTS EIIA type-2 domain-containing protein</fullName>
    </recommendedName>
</protein>
<dbReference type="PANTHER" id="PTHR47738">
    <property type="entry name" value="PTS SYSTEM FRUCTOSE-LIKE EIIA COMPONENT-RELATED"/>
    <property type="match status" value="1"/>
</dbReference>
<dbReference type="InterPro" id="IPR016152">
    <property type="entry name" value="PTrfase/Anion_transptr"/>
</dbReference>
<dbReference type="InterPro" id="IPR002178">
    <property type="entry name" value="PTS_EIIA_type-2_dom"/>
</dbReference>
<evidence type="ECO:0000259" key="1">
    <source>
        <dbReference type="PROSITE" id="PS51094"/>
    </source>
</evidence>
<dbReference type="Gene3D" id="3.40.930.10">
    <property type="entry name" value="Mannitol-specific EII, Chain A"/>
    <property type="match status" value="1"/>
</dbReference>
<dbReference type="Pfam" id="PF00359">
    <property type="entry name" value="PTS_EIIA_2"/>
    <property type="match status" value="1"/>
</dbReference>
<name>E6LMF5_9FIRM</name>
<dbReference type="PROSITE" id="PS51094">
    <property type="entry name" value="PTS_EIIA_TYPE_2"/>
    <property type="match status" value="1"/>
</dbReference>
<dbReference type="Proteomes" id="UP000003434">
    <property type="component" value="Unassembled WGS sequence"/>
</dbReference>
<sequence length="83" mass="9304">MTLTELIRFDLIQFGFKAVDKNDALNKLTDMLVEKKIIGTKDEFLNALLEREKLSTTGVGDGIAIPHAKASCFEIMLPQSHRL</sequence>
<dbReference type="RefSeq" id="WP_008750907.1">
    <property type="nucleotide sequence ID" value="NZ_GL622296.1"/>
</dbReference>
<dbReference type="SUPFAM" id="SSF55804">
    <property type="entry name" value="Phoshotransferase/anion transport protein"/>
    <property type="match status" value="1"/>
</dbReference>
<dbReference type="PANTHER" id="PTHR47738:SF2">
    <property type="entry name" value="PTS SYSTEM FRUCTOSE-LIKE EIIA COMPONENT"/>
    <property type="match status" value="1"/>
</dbReference>
<dbReference type="AlphaFoldDB" id="E6LMF5"/>
<feature type="domain" description="PTS EIIA type-2" evidence="1">
    <location>
        <begin position="5"/>
        <end position="83"/>
    </location>
</feature>
<dbReference type="HOGENOM" id="CLU_2538373_0_0_9"/>
<dbReference type="InterPro" id="IPR051541">
    <property type="entry name" value="PTS_SugarTrans_NitroReg"/>
</dbReference>
<organism evidence="2 3">
    <name type="scientific">Lachnoanaerobaculum saburreum DSM 3986</name>
    <dbReference type="NCBI Taxonomy" id="887325"/>
    <lineage>
        <taxon>Bacteria</taxon>
        <taxon>Bacillati</taxon>
        <taxon>Bacillota</taxon>
        <taxon>Clostridia</taxon>
        <taxon>Lachnospirales</taxon>
        <taxon>Lachnospiraceae</taxon>
        <taxon>Lachnoanaerobaculum</taxon>
    </lineage>
</organism>